<keyword evidence="3" id="KW-1185">Reference proteome</keyword>
<accession>W6JSM1</accession>
<gene>
    <name evidence="2" type="ORF">BN11_1240004</name>
</gene>
<dbReference type="Proteomes" id="UP000035763">
    <property type="component" value="Unassembled WGS sequence"/>
</dbReference>
<evidence type="ECO:0000313" key="2">
    <source>
        <dbReference type="EMBL" id="CCH71983.1"/>
    </source>
</evidence>
<evidence type="ECO:0000313" key="3">
    <source>
        <dbReference type="Proteomes" id="UP000035763"/>
    </source>
</evidence>
<reference evidence="2 3" key="1">
    <citation type="journal article" date="2013" name="ISME J.">
        <title>A metabolic model for members of the genus Tetrasphaera involved in enhanced biological phosphorus removal.</title>
        <authorList>
            <person name="Kristiansen R."/>
            <person name="Nguyen H.T.T."/>
            <person name="Saunders A.M."/>
            <person name="Nielsen J.L."/>
            <person name="Wimmer R."/>
            <person name="Le V.Q."/>
            <person name="McIlroy S.J."/>
            <person name="Petrovski S."/>
            <person name="Seviour R.J."/>
            <person name="Calteau A."/>
            <person name="Nielsen K.L."/>
            <person name="Nielsen P.H."/>
        </authorList>
    </citation>
    <scope>NUCLEOTIDE SEQUENCE [LARGE SCALE GENOMIC DNA]</scope>
    <source>
        <strain evidence="2 3">Ben110</strain>
    </source>
</reference>
<name>W6JSM1_9MICO</name>
<feature type="compositionally biased region" description="Basic and acidic residues" evidence="1">
    <location>
        <begin position="7"/>
        <end position="41"/>
    </location>
</feature>
<protein>
    <submittedName>
        <fullName evidence="2">Uncharacterized protein</fullName>
    </submittedName>
</protein>
<dbReference type="AlphaFoldDB" id="W6JSM1"/>
<sequence>MSPLNDRNVHVKMGEGHSNRRTNDTRPHDQDIWSLHKWEAA</sequence>
<proteinExistence type="predicted"/>
<comment type="caution">
    <text evidence="2">The sequence shown here is derived from an EMBL/GenBank/DDBJ whole genome shotgun (WGS) entry which is preliminary data.</text>
</comment>
<dbReference type="EMBL" id="CAJA01000029">
    <property type="protein sequence ID" value="CCH71983.1"/>
    <property type="molecule type" value="Genomic_DNA"/>
</dbReference>
<organism evidence="2 3">
    <name type="scientific">Nostocoides australiense Ben110</name>
    <dbReference type="NCBI Taxonomy" id="1193182"/>
    <lineage>
        <taxon>Bacteria</taxon>
        <taxon>Bacillati</taxon>
        <taxon>Actinomycetota</taxon>
        <taxon>Actinomycetes</taxon>
        <taxon>Micrococcales</taxon>
        <taxon>Intrasporangiaceae</taxon>
        <taxon>Nostocoides</taxon>
    </lineage>
</organism>
<feature type="region of interest" description="Disordered" evidence="1">
    <location>
        <begin position="1"/>
        <end position="41"/>
    </location>
</feature>
<evidence type="ECO:0000256" key="1">
    <source>
        <dbReference type="SAM" id="MobiDB-lite"/>
    </source>
</evidence>